<dbReference type="Proteomes" id="UP000176609">
    <property type="component" value="Unassembled WGS sequence"/>
</dbReference>
<name>A0A1F6APZ2_9BACT</name>
<evidence type="ECO:0000313" key="5">
    <source>
        <dbReference type="Proteomes" id="UP000176609"/>
    </source>
</evidence>
<sequence length="415" mass="46962">MLRIIKNIFHLISAFFAAFYYGFPGKKLKVIGITGTSGKTTTSHLVFQILKDAGKKVSMISTLEAIINGKTYDTGFHVTTPSPWTLQKFLRLAVNGGTEYSILEVTSHALDQNRIFGVSISLGLVTNIAHEHLDYHKTMENYRLVKSKIFYNNSCSLLNFDDPNFSYLKKRTSGKVISYSLINNQADYTTKNIKLLPQILGKFNLYNCLAAAALCLELGIDTKTITKSISEYRGLIGRMEELRLNLPFRVFIDFAHKPNALEQALITFRFMAKKNLIIIFGCAGLRDKQKRPIMGEIAAKFADYIILTAEDPRTEDVRNIINEIAQGCLRNKVNEMDKKISGVNKLNNGKRYFWRIPDRQEAINYAFKKLAKPGDLVALFGKGHEKSMCYGVTEYPWNERKAVEKAIYGTVKTTS</sequence>
<dbReference type="Pfam" id="PF02875">
    <property type="entry name" value="Mur_ligase_C"/>
    <property type="match status" value="1"/>
</dbReference>
<dbReference type="Gene3D" id="3.90.190.20">
    <property type="entry name" value="Mur ligase, C-terminal domain"/>
    <property type="match status" value="1"/>
</dbReference>
<keyword evidence="1" id="KW-0812">Transmembrane</keyword>
<organism evidence="4 5">
    <name type="scientific">Candidatus Gottesmanbacteria bacterium RIFCSPLOWO2_01_FULL_39_12b</name>
    <dbReference type="NCBI Taxonomy" id="1798388"/>
    <lineage>
        <taxon>Bacteria</taxon>
        <taxon>Candidatus Gottesmaniibacteriota</taxon>
    </lineage>
</organism>
<dbReference type="InterPro" id="IPR004101">
    <property type="entry name" value="Mur_ligase_C"/>
</dbReference>
<reference evidence="4 5" key="1">
    <citation type="journal article" date="2016" name="Nat. Commun.">
        <title>Thousands of microbial genomes shed light on interconnected biogeochemical processes in an aquifer system.</title>
        <authorList>
            <person name="Anantharaman K."/>
            <person name="Brown C.T."/>
            <person name="Hug L.A."/>
            <person name="Sharon I."/>
            <person name="Castelle C.J."/>
            <person name="Probst A.J."/>
            <person name="Thomas B.C."/>
            <person name="Singh A."/>
            <person name="Wilkins M.J."/>
            <person name="Karaoz U."/>
            <person name="Brodie E.L."/>
            <person name="Williams K.H."/>
            <person name="Hubbard S.S."/>
            <person name="Banfield J.F."/>
        </authorList>
    </citation>
    <scope>NUCLEOTIDE SEQUENCE [LARGE SCALE GENOMIC DNA]</scope>
</reference>
<feature type="domain" description="Mur ligase central" evidence="3">
    <location>
        <begin position="33"/>
        <end position="214"/>
    </location>
</feature>
<dbReference type="EMBL" id="MFJR01000007">
    <property type="protein sequence ID" value="OGG26754.1"/>
    <property type="molecule type" value="Genomic_DNA"/>
</dbReference>
<dbReference type="AlphaFoldDB" id="A0A1F6APZ2"/>
<dbReference type="Gene3D" id="3.40.1190.10">
    <property type="entry name" value="Mur-like, catalytic domain"/>
    <property type="match status" value="1"/>
</dbReference>
<evidence type="ECO:0008006" key="6">
    <source>
        <dbReference type="Google" id="ProtNLM"/>
    </source>
</evidence>
<protein>
    <recommendedName>
        <fullName evidence="6">UDP-N-acetylmuramyl-tripeptide synthetase</fullName>
    </recommendedName>
</protein>
<dbReference type="SUPFAM" id="SSF53623">
    <property type="entry name" value="MurD-like peptide ligases, catalytic domain"/>
    <property type="match status" value="1"/>
</dbReference>
<keyword evidence="1" id="KW-0472">Membrane</keyword>
<keyword evidence="1" id="KW-1133">Transmembrane helix</keyword>
<evidence type="ECO:0000259" key="3">
    <source>
        <dbReference type="Pfam" id="PF08245"/>
    </source>
</evidence>
<dbReference type="InterPro" id="IPR013221">
    <property type="entry name" value="Mur_ligase_cen"/>
</dbReference>
<dbReference type="SUPFAM" id="SSF53244">
    <property type="entry name" value="MurD-like peptide ligases, peptide-binding domain"/>
    <property type="match status" value="1"/>
</dbReference>
<dbReference type="InterPro" id="IPR036565">
    <property type="entry name" value="Mur-like_cat_sf"/>
</dbReference>
<dbReference type="PANTHER" id="PTHR23135:SF4">
    <property type="entry name" value="UDP-N-ACETYLMURAMOYL-L-ALANYL-D-GLUTAMATE--2,6-DIAMINOPIMELATE LIGASE MURE HOMOLOG, CHLOROPLASTIC"/>
    <property type="match status" value="1"/>
</dbReference>
<dbReference type="GO" id="GO:0005524">
    <property type="term" value="F:ATP binding"/>
    <property type="evidence" value="ECO:0007669"/>
    <property type="project" value="InterPro"/>
</dbReference>
<dbReference type="InterPro" id="IPR036615">
    <property type="entry name" value="Mur_ligase_C_dom_sf"/>
</dbReference>
<evidence type="ECO:0000259" key="2">
    <source>
        <dbReference type="Pfam" id="PF02875"/>
    </source>
</evidence>
<feature type="domain" description="Mur ligase C-terminal" evidence="2">
    <location>
        <begin position="237"/>
        <end position="383"/>
    </location>
</feature>
<evidence type="ECO:0000256" key="1">
    <source>
        <dbReference type="SAM" id="Phobius"/>
    </source>
</evidence>
<dbReference type="GO" id="GO:0016881">
    <property type="term" value="F:acid-amino acid ligase activity"/>
    <property type="evidence" value="ECO:0007669"/>
    <property type="project" value="InterPro"/>
</dbReference>
<dbReference type="Pfam" id="PF08245">
    <property type="entry name" value="Mur_ligase_M"/>
    <property type="match status" value="1"/>
</dbReference>
<evidence type="ECO:0000313" key="4">
    <source>
        <dbReference type="EMBL" id="OGG26754.1"/>
    </source>
</evidence>
<comment type="caution">
    <text evidence="4">The sequence shown here is derived from an EMBL/GenBank/DDBJ whole genome shotgun (WGS) entry which is preliminary data.</text>
</comment>
<gene>
    <name evidence="4" type="ORF">A2960_01110</name>
</gene>
<dbReference type="PANTHER" id="PTHR23135">
    <property type="entry name" value="MUR LIGASE FAMILY MEMBER"/>
    <property type="match status" value="1"/>
</dbReference>
<feature type="transmembrane region" description="Helical" evidence="1">
    <location>
        <begin position="7"/>
        <end position="23"/>
    </location>
</feature>
<proteinExistence type="predicted"/>
<accession>A0A1F6APZ2</accession>